<name>A0A9Q0GXR9_9MAGN</name>
<evidence type="ECO:0000259" key="4">
    <source>
        <dbReference type="Pfam" id="PF13193"/>
    </source>
</evidence>
<evidence type="ECO:0000259" key="3">
    <source>
        <dbReference type="Pfam" id="PF00501"/>
    </source>
</evidence>
<dbReference type="InterPro" id="IPR042099">
    <property type="entry name" value="ANL_N_sf"/>
</dbReference>
<evidence type="ECO:0000256" key="2">
    <source>
        <dbReference type="ARBA" id="ARBA00022598"/>
    </source>
</evidence>
<dbReference type="SUPFAM" id="SSF56801">
    <property type="entry name" value="Acetyl-CoA synthetase-like"/>
    <property type="match status" value="1"/>
</dbReference>
<dbReference type="GO" id="GO:0005777">
    <property type="term" value="C:peroxisome"/>
    <property type="evidence" value="ECO:0007669"/>
    <property type="project" value="TreeGrafter"/>
</dbReference>
<comment type="similarity">
    <text evidence="1">Belongs to the ATP-dependent AMP-binding enzyme family.</text>
</comment>
<dbReference type="InterPro" id="IPR045851">
    <property type="entry name" value="AMP-bd_C_sf"/>
</dbReference>
<dbReference type="GO" id="GO:0016405">
    <property type="term" value="F:CoA-ligase activity"/>
    <property type="evidence" value="ECO:0007669"/>
    <property type="project" value="TreeGrafter"/>
</dbReference>
<evidence type="ECO:0008006" key="7">
    <source>
        <dbReference type="Google" id="ProtNLM"/>
    </source>
</evidence>
<dbReference type="FunFam" id="3.30.300.30:FF:000007">
    <property type="entry name" value="4-coumarate--CoA ligase 2"/>
    <property type="match status" value="1"/>
</dbReference>
<dbReference type="InterPro" id="IPR020845">
    <property type="entry name" value="AMP-binding_CS"/>
</dbReference>
<evidence type="ECO:0000313" key="6">
    <source>
        <dbReference type="Proteomes" id="UP001141806"/>
    </source>
</evidence>
<dbReference type="Pfam" id="PF13193">
    <property type="entry name" value="AMP-binding_C"/>
    <property type="match status" value="1"/>
</dbReference>
<proteinExistence type="inferred from homology"/>
<evidence type="ECO:0000256" key="1">
    <source>
        <dbReference type="ARBA" id="ARBA00006432"/>
    </source>
</evidence>
<accession>A0A9Q0GXR9</accession>
<organism evidence="5 6">
    <name type="scientific">Protea cynaroides</name>
    <dbReference type="NCBI Taxonomy" id="273540"/>
    <lineage>
        <taxon>Eukaryota</taxon>
        <taxon>Viridiplantae</taxon>
        <taxon>Streptophyta</taxon>
        <taxon>Embryophyta</taxon>
        <taxon>Tracheophyta</taxon>
        <taxon>Spermatophyta</taxon>
        <taxon>Magnoliopsida</taxon>
        <taxon>Proteales</taxon>
        <taxon>Proteaceae</taxon>
        <taxon>Protea</taxon>
    </lineage>
</organism>
<dbReference type="AlphaFoldDB" id="A0A9Q0GXR9"/>
<sequence length="547" mass="60134">MKVLAESGFCPSTGIYHSKWVSPLLPQNPYLSLPSFLLSPLLPKTLHKPAFIDSTSGDSVTYGQLRSLTVTAACTLRALGVKRGDVVLIVSPNSLHFPLLVLGVMYIGAIFSTANPLHTRPELQAQIQDSNPILILTTQEHKPKLDGLISGLLIMVQTFMDDVLNHQPQHHTCKSSKVVISQGETAALMYSSGTTGKSKAVVCSHGNLIAMSCLLSHVWEAQAHGEACKDVYMCVVPLFHMFGLSIFVCGVLAVRSTVVIVQKYSIEEMLVAVEEYKVTRLPVVPPIIVQLVRLRNGAKGVELGSLKEVICSGAPLGKDYMECFSKCYPHVRLSQCYGLTETNGPITLCDGVSGRLHVSIGRLIPCLEAKIVEVQTGKLLPPLKYGELCVRGPPIMQGYFKNQEATSIAINEEGWLHTGDLCFIDTCGLVYILDRIKELIKYKAYQVAPAELEEVLLSHPQIDDAAVIPYPDEEAGEIPMACVVRSEASKLKEIEIINYVTTKVAPYKRVRKVVFLESIPRSPSGKILRRQLRALSTYQRLEISSRL</sequence>
<feature type="domain" description="AMP-binding enzyme C-terminal" evidence="4">
    <location>
        <begin position="451"/>
        <end position="526"/>
    </location>
</feature>
<feature type="domain" description="AMP-dependent synthetase/ligase" evidence="3">
    <location>
        <begin position="46"/>
        <end position="400"/>
    </location>
</feature>
<keyword evidence="6" id="KW-1185">Reference proteome</keyword>
<comment type="caution">
    <text evidence="5">The sequence shown here is derived from an EMBL/GenBank/DDBJ whole genome shotgun (WGS) entry which is preliminary data.</text>
</comment>
<reference evidence="5" key="1">
    <citation type="journal article" date="2023" name="Plant J.">
        <title>The genome of the king protea, Protea cynaroides.</title>
        <authorList>
            <person name="Chang J."/>
            <person name="Duong T.A."/>
            <person name="Schoeman C."/>
            <person name="Ma X."/>
            <person name="Roodt D."/>
            <person name="Barker N."/>
            <person name="Li Z."/>
            <person name="Van de Peer Y."/>
            <person name="Mizrachi E."/>
        </authorList>
    </citation>
    <scope>NUCLEOTIDE SEQUENCE</scope>
    <source>
        <tissue evidence="5">Young leaves</tissue>
    </source>
</reference>
<dbReference type="EMBL" id="JAMYWD010000011">
    <property type="protein sequence ID" value="KAJ4955813.1"/>
    <property type="molecule type" value="Genomic_DNA"/>
</dbReference>
<keyword evidence="2" id="KW-0436">Ligase</keyword>
<dbReference type="CDD" id="cd05904">
    <property type="entry name" value="4CL"/>
    <property type="match status" value="1"/>
</dbReference>
<evidence type="ECO:0000313" key="5">
    <source>
        <dbReference type="EMBL" id="KAJ4955813.1"/>
    </source>
</evidence>
<dbReference type="OrthoDB" id="10253869at2759"/>
<dbReference type="Gene3D" id="3.30.300.30">
    <property type="match status" value="1"/>
</dbReference>
<dbReference type="PROSITE" id="PS00455">
    <property type="entry name" value="AMP_BINDING"/>
    <property type="match status" value="1"/>
</dbReference>
<dbReference type="InterPro" id="IPR000873">
    <property type="entry name" value="AMP-dep_synth/lig_dom"/>
</dbReference>
<dbReference type="PANTHER" id="PTHR24096">
    <property type="entry name" value="LONG-CHAIN-FATTY-ACID--COA LIGASE"/>
    <property type="match status" value="1"/>
</dbReference>
<protein>
    <recommendedName>
        <fullName evidence="7">4-coumarate--CoA ligase</fullName>
    </recommendedName>
</protein>
<dbReference type="Gene3D" id="3.40.50.12780">
    <property type="entry name" value="N-terminal domain of ligase-like"/>
    <property type="match status" value="1"/>
</dbReference>
<dbReference type="InterPro" id="IPR025110">
    <property type="entry name" value="AMP-bd_C"/>
</dbReference>
<gene>
    <name evidence="5" type="ORF">NE237_012596</name>
</gene>
<dbReference type="Proteomes" id="UP001141806">
    <property type="component" value="Unassembled WGS sequence"/>
</dbReference>
<dbReference type="Pfam" id="PF00501">
    <property type="entry name" value="AMP-binding"/>
    <property type="match status" value="1"/>
</dbReference>
<dbReference type="PANTHER" id="PTHR24096:SF338">
    <property type="entry name" value="4-COUMARATE--COA LIGASE-LIKE 8-RELATED"/>
    <property type="match status" value="1"/>
</dbReference>